<feature type="compositionally biased region" description="Polar residues" evidence="4">
    <location>
        <begin position="1155"/>
        <end position="1172"/>
    </location>
</feature>
<feature type="modified residue" description="4-aspartylphosphate" evidence="3">
    <location>
        <position position="1014"/>
    </location>
</feature>
<dbReference type="SMART" id="SM00448">
    <property type="entry name" value="REC"/>
    <property type="match status" value="1"/>
</dbReference>
<dbReference type="FunFam" id="3.40.50.2300:FF:000146">
    <property type="entry name" value="Putative two-component response regulator SSK1p"/>
    <property type="match status" value="1"/>
</dbReference>
<feature type="compositionally biased region" description="Polar residues" evidence="4">
    <location>
        <begin position="863"/>
        <end position="878"/>
    </location>
</feature>
<evidence type="ECO:0000313" key="6">
    <source>
        <dbReference type="EMBL" id="KAJ3480356.1"/>
    </source>
</evidence>
<feature type="region of interest" description="Disordered" evidence="4">
    <location>
        <begin position="779"/>
        <end position="935"/>
    </location>
</feature>
<dbReference type="Proteomes" id="UP001212997">
    <property type="component" value="Unassembled WGS sequence"/>
</dbReference>
<dbReference type="Pfam" id="PF00072">
    <property type="entry name" value="Response_reg"/>
    <property type="match status" value="1"/>
</dbReference>
<gene>
    <name evidence="6" type="ORF">NLI96_g8417</name>
</gene>
<dbReference type="PROSITE" id="PS50110">
    <property type="entry name" value="RESPONSE_REGULATORY"/>
    <property type="match status" value="1"/>
</dbReference>
<evidence type="ECO:0000256" key="4">
    <source>
        <dbReference type="SAM" id="MobiDB-lite"/>
    </source>
</evidence>
<protein>
    <recommendedName>
        <fullName evidence="5">Response regulatory domain-containing protein</fullName>
    </recommendedName>
</protein>
<feature type="region of interest" description="Disordered" evidence="4">
    <location>
        <begin position="107"/>
        <end position="169"/>
    </location>
</feature>
<evidence type="ECO:0000256" key="1">
    <source>
        <dbReference type="ARBA" id="ARBA00022553"/>
    </source>
</evidence>
<feature type="compositionally biased region" description="Polar residues" evidence="4">
    <location>
        <begin position="1042"/>
        <end position="1063"/>
    </location>
</feature>
<name>A0AAD5UXD8_9APHY</name>
<evidence type="ECO:0000256" key="3">
    <source>
        <dbReference type="PROSITE-ProRule" id="PRU00169"/>
    </source>
</evidence>
<organism evidence="6 7">
    <name type="scientific">Meripilus lineatus</name>
    <dbReference type="NCBI Taxonomy" id="2056292"/>
    <lineage>
        <taxon>Eukaryota</taxon>
        <taxon>Fungi</taxon>
        <taxon>Dikarya</taxon>
        <taxon>Basidiomycota</taxon>
        <taxon>Agaricomycotina</taxon>
        <taxon>Agaricomycetes</taxon>
        <taxon>Polyporales</taxon>
        <taxon>Meripilaceae</taxon>
        <taxon>Meripilus</taxon>
    </lineage>
</organism>
<evidence type="ECO:0000256" key="2">
    <source>
        <dbReference type="ARBA" id="ARBA00023012"/>
    </source>
</evidence>
<dbReference type="InterPro" id="IPR011006">
    <property type="entry name" value="CheY-like_superfamily"/>
</dbReference>
<dbReference type="PANTHER" id="PTHR45339:SF1">
    <property type="entry name" value="HYBRID SIGNAL TRANSDUCTION HISTIDINE KINASE J"/>
    <property type="match status" value="1"/>
</dbReference>
<keyword evidence="2" id="KW-0902">Two-component regulatory system</keyword>
<sequence>MSLPRVPVPPNFLPTIRPAQTGAQGSSSEDPIVVDVPPSSKFTIAWTAEAQAPVQPLPVVVERSAQLSSSEGEADISEEEISAPLKKPQRVEEYDETDFVTPTNHLNLDENPMDQAGPVHPLPHLSRAFSMPLPSQLGSLQNPRRKSTSSSDPRTPPEPPTPVDVDGGFHDLSLELADSVQMVIQTLLQLSPPQVLDPAKEQFSACSLSIPTPSISAMFTAMKSLNYMSANMSALSIDPPKLFSSEPNPSALMCAEVKDFDVGEMLQSVGDALSGVAAQAGVDLVLFHSDVGMKHIAVKGDECGIQYALSHIIRQVICVAYSGDTIEIGLHIDVDTLPETPTIKRQSSSSSPTGLEGSVRCSFNVTHRFGSAEGPPSKRSPPSYKSLILRRLMRHVGASLEVDDHPGEVPTGHSCKINMTLDPGSPSVVNPSTPLTPQDAAYIGLPDYMIAQEPTLNQLNLFAETLRGKRVTLYANAKGSFAHHLSSYLTAWGMDVSHVSVEGDADADPHEDDPAGSAQTTNGDSLSAGPFIGPLPQPQPPPSPTVSTSRSNSEALSFILIDDDVEVLRSRLHKLRTDQAYPLHLQARKRPSLASNHRPRSSPQVARVMGLPQTTVAQTSATVIVHFTSLANFKLVKEAIQSSLIPVHGSTFRVPEVIVIPKPAGPRRFLTALHTAVTKPIVDPFFAPIATSPISPGIHSMSPFIGMANAPRSPSGRSTASARSDRSNRSPKEYVETSHGSTPPVGADNLGYFPNTSYKMGASPSGGLLISSPNGPPTGIFFVPKKSGAPPSPLMERDRPRDTDGRNRSTSFRFPQTNEDGGVGRPNPFFPSVANIPETVRSRFPLPSTSPNPDPKGKGKATAVSTAEPSPISSNDQSPAIPDTLPASAEPTPPPAAPPRMSSRRSSQQSSSPPVSPARYTTALPHAHRMKRRITPDNVIVGQSATVGPKKKGKGGENHIVPPISVLIVDDNPINRTILSTFMRKKKIKYDVANNGEEAVQKWRSGTFHLILMDIQMPVMDGIQATKEIRRIEKQNAGGFPSTPQSEGQRTPSEASTDSRSASTPHYRSSVIIVALTASSLQADRVAALAAGCNDFLTKPVSLEWLNNKIIEWGSIKALQMWADIRPEVARGFSSGQAAQAQNVARRLHVPEGRSTPTIPRSRSPTHVTRSTVAELPSFIMPAGEPRSALTSNSPSPEETIGGPPRSSSERPRSPVPTLQVQPPSTDGLAAAQLPLESPVVVPPPMAAGRRGTSETGSEGPKEEVVEGSSGQEKDDCDPSIPEASTGDPSGGAPEPQ</sequence>
<accession>A0AAD5UXD8</accession>
<comment type="caution">
    <text evidence="6">The sequence shown here is derived from an EMBL/GenBank/DDBJ whole genome shotgun (WGS) entry which is preliminary data.</text>
</comment>
<keyword evidence="1 3" id="KW-0597">Phosphoprotein</keyword>
<feature type="compositionally biased region" description="Basic and acidic residues" evidence="4">
    <location>
        <begin position="795"/>
        <end position="807"/>
    </location>
</feature>
<reference evidence="6" key="1">
    <citation type="submission" date="2022-07" db="EMBL/GenBank/DDBJ databases">
        <title>Genome Sequence of Physisporinus lineatus.</title>
        <authorList>
            <person name="Buettner E."/>
        </authorList>
    </citation>
    <scope>NUCLEOTIDE SEQUENCE</scope>
    <source>
        <strain evidence="6">VT162</strain>
    </source>
</reference>
<feature type="compositionally biased region" description="Low complexity" evidence="4">
    <location>
        <begin position="899"/>
        <end position="919"/>
    </location>
</feature>
<proteinExistence type="predicted"/>
<evidence type="ECO:0000313" key="7">
    <source>
        <dbReference type="Proteomes" id="UP001212997"/>
    </source>
</evidence>
<keyword evidence="7" id="KW-1185">Reference proteome</keyword>
<feature type="compositionally biased region" description="Basic and acidic residues" evidence="4">
    <location>
        <begin position="723"/>
        <end position="736"/>
    </location>
</feature>
<dbReference type="PANTHER" id="PTHR45339">
    <property type="entry name" value="HYBRID SIGNAL TRANSDUCTION HISTIDINE KINASE J"/>
    <property type="match status" value="1"/>
</dbReference>
<dbReference type="SUPFAM" id="SSF52172">
    <property type="entry name" value="CheY-like"/>
    <property type="match status" value="1"/>
</dbReference>
<dbReference type="InterPro" id="IPR001789">
    <property type="entry name" value="Sig_transdc_resp-reg_receiver"/>
</dbReference>
<feature type="region of interest" description="Disordered" evidence="4">
    <location>
        <begin position="705"/>
        <end position="748"/>
    </location>
</feature>
<feature type="domain" description="Response regulatory" evidence="5">
    <location>
        <begin position="965"/>
        <end position="1114"/>
    </location>
</feature>
<feature type="compositionally biased region" description="Pro residues" evidence="4">
    <location>
        <begin position="533"/>
        <end position="544"/>
    </location>
</feature>
<feature type="region of interest" description="Disordered" evidence="4">
    <location>
        <begin position="502"/>
        <end position="550"/>
    </location>
</feature>
<feature type="compositionally biased region" description="Pro residues" evidence="4">
    <location>
        <begin position="1"/>
        <end position="12"/>
    </location>
</feature>
<feature type="compositionally biased region" description="Polar residues" evidence="4">
    <location>
        <begin position="808"/>
        <end position="819"/>
    </location>
</feature>
<feature type="region of interest" description="Disordered" evidence="4">
    <location>
        <begin position="1036"/>
        <end position="1063"/>
    </location>
</feature>
<dbReference type="CDD" id="cd17546">
    <property type="entry name" value="REC_hyHK_CKI1_RcsC-like"/>
    <property type="match status" value="1"/>
</dbReference>
<dbReference type="GO" id="GO:0000156">
    <property type="term" value="F:phosphorelay response regulator activity"/>
    <property type="evidence" value="ECO:0007669"/>
    <property type="project" value="UniProtKB-ARBA"/>
</dbReference>
<feature type="region of interest" description="Disordered" evidence="4">
    <location>
        <begin position="1142"/>
        <end position="1297"/>
    </location>
</feature>
<feature type="region of interest" description="Disordered" evidence="4">
    <location>
        <begin position="1"/>
        <end position="34"/>
    </location>
</feature>
<dbReference type="Gene3D" id="3.40.50.2300">
    <property type="match status" value="1"/>
</dbReference>
<dbReference type="EMBL" id="JANAWD010000380">
    <property type="protein sequence ID" value="KAJ3480356.1"/>
    <property type="molecule type" value="Genomic_DNA"/>
</dbReference>
<evidence type="ECO:0000259" key="5">
    <source>
        <dbReference type="PROSITE" id="PS50110"/>
    </source>
</evidence>